<proteinExistence type="predicted"/>
<dbReference type="PROSITE" id="PS51898">
    <property type="entry name" value="TYR_RECOMBINASE"/>
    <property type="match status" value="1"/>
</dbReference>
<organism evidence="4 5">
    <name type="scientific">Mesorhizobium japonicum (strain LMG 29417 / CECT 9101 / MAFF 303099)</name>
    <name type="common">Mesorhizobium loti (strain MAFF 303099)</name>
    <dbReference type="NCBI Taxonomy" id="266835"/>
    <lineage>
        <taxon>Bacteria</taxon>
        <taxon>Pseudomonadati</taxon>
        <taxon>Pseudomonadota</taxon>
        <taxon>Alphaproteobacteria</taxon>
        <taxon>Hyphomicrobiales</taxon>
        <taxon>Phyllobacteriaceae</taxon>
        <taxon>Mesorhizobium</taxon>
    </lineage>
</organism>
<keyword evidence="1" id="KW-0229">DNA integration</keyword>
<dbReference type="PANTHER" id="PTHR30349:SF64">
    <property type="entry name" value="PROPHAGE INTEGRASE INTD-RELATED"/>
    <property type="match status" value="1"/>
</dbReference>
<dbReference type="HOGENOM" id="CLU_027562_10_0_5"/>
<sequence>MLETLHLTPLDRWIDAWLAHQRALGRAYDNEGWILGHLRRFIVSSEAGDLDQKGFDRWCASLRHLSPTTRRGRQFVVRKLCLFRRRAEPGCFVPDSIYFARKLPYRRPVILEPAQVSRMLAAADGLAPTTNSPLLPAVMRLATIILYTAGLRRGELARLTLDDVEPQSGLLRIRQSKFHKSRLVPLSPDAAGALRTYLHLRLAPSFNADPSSALLCCGRAGRRGYTGAGLGQAINRLFVTADVRDSEGRLPRVHDIRHSFGVQALIRWYRAGADVQSCLPSLAIYMGHVSVVSTAHYLHFVPTMRELASSRFEAAFGNIVVEAKP</sequence>
<accession>Q989Y9</accession>
<dbReference type="InterPro" id="IPR011010">
    <property type="entry name" value="DNA_brk_join_enz"/>
</dbReference>
<evidence type="ECO:0000256" key="2">
    <source>
        <dbReference type="ARBA" id="ARBA00023172"/>
    </source>
</evidence>
<dbReference type="PANTHER" id="PTHR30349">
    <property type="entry name" value="PHAGE INTEGRASE-RELATED"/>
    <property type="match status" value="1"/>
</dbReference>
<keyword evidence="2" id="KW-0233">DNA recombination</keyword>
<dbReference type="SUPFAM" id="SSF56349">
    <property type="entry name" value="DNA breaking-rejoining enzymes"/>
    <property type="match status" value="1"/>
</dbReference>
<dbReference type="InterPro" id="IPR013762">
    <property type="entry name" value="Integrase-like_cat_sf"/>
</dbReference>
<feature type="domain" description="Tyr recombinase" evidence="3">
    <location>
        <begin position="106"/>
        <end position="312"/>
    </location>
</feature>
<dbReference type="PATRIC" id="fig|266835.9.peg.4954"/>
<reference evidence="4 5" key="1">
    <citation type="journal article" date="2000" name="DNA Res.">
        <title>Complete genome structure of the nitrogen-fixing symbiotic bacterium Mesorhizobium loti.</title>
        <authorList>
            <person name="Kaneko T."/>
            <person name="Nakamura Y."/>
            <person name="Sato S."/>
            <person name="Asamizu E."/>
            <person name="Kato T."/>
            <person name="Sasamoto S."/>
            <person name="Watanabe A."/>
            <person name="Idesawa K."/>
            <person name="Ishikawa A."/>
            <person name="Kawashima K."/>
            <person name="Kimura T."/>
            <person name="Kishida Y."/>
            <person name="Kiyokawa C."/>
            <person name="Kohara M."/>
            <person name="Matsumoto M."/>
            <person name="Matsuno A."/>
            <person name="Mochizuki Y."/>
            <person name="Nakayama S."/>
            <person name="Nakazaki N."/>
            <person name="Shimpo S."/>
            <person name="Sugimoto M."/>
            <person name="Takeuchi C."/>
            <person name="Yamada M."/>
            <person name="Tabata S."/>
        </authorList>
    </citation>
    <scope>NUCLEOTIDE SEQUENCE [LARGE SCALE GENOMIC DNA]</scope>
    <source>
        <strain evidence="5">LMG 29417 / CECT 9101 / MAFF 303099</strain>
    </source>
</reference>
<dbReference type="RefSeq" id="WP_010913874.1">
    <property type="nucleotide sequence ID" value="NC_002678.2"/>
</dbReference>
<gene>
    <name evidence="4" type="ordered locus">mll6229</name>
</gene>
<dbReference type="KEGG" id="mlo:mll6229"/>
<dbReference type="GO" id="GO:0015074">
    <property type="term" value="P:DNA integration"/>
    <property type="evidence" value="ECO:0007669"/>
    <property type="project" value="UniProtKB-KW"/>
</dbReference>
<dbReference type="Proteomes" id="UP000000552">
    <property type="component" value="Chromosome"/>
</dbReference>
<dbReference type="GO" id="GO:0006310">
    <property type="term" value="P:DNA recombination"/>
    <property type="evidence" value="ECO:0007669"/>
    <property type="project" value="UniProtKB-KW"/>
</dbReference>
<protein>
    <submittedName>
        <fullName evidence="4">Integrase/recombinase</fullName>
    </submittedName>
</protein>
<dbReference type="EMBL" id="BA000012">
    <property type="protein sequence ID" value="BAB52555.1"/>
    <property type="molecule type" value="Genomic_DNA"/>
</dbReference>
<evidence type="ECO:0000259" key="3">
    <source>
        <dbReference type="PROSITE" id="PS51898"/>
    </source>
</evidence>
<dbReference type="Pfam" id="PF00589">
    <property type="entry name" value="Phage_integrase"/>
    <property type="match status" value="1"/>
</dbReference>
<dbReference type="AlphaFoldDB" id="Q989Y9"/>
<evidence type="ECO:0000313" key="5">
    <source>
        <dbReference type="Proteomes" id="UP000000552"/>
    </source>
</evidence>
<evidence type="ECO:0000256" key="1">
    <source>
        <dbReference type="ARBA" id="ARBA00022908"/>
    </source>
</evidence>
<dbReference type="Gene3D" id="1.10.443.10">
    <property type="entry name" value="Intergrase catalytic core"/>
    <property type="match status" value="1"/>
</dbReference>
<dbReference type="InterPro" id="IPR002104">
    <property type="entry name" value="Integrase_catalytic"/>
</dbReference>
<dbReference type="InterPro" id="IPR050090">
    <property type="entry name" value="Tyrosine_recombinase_XerCD"/>
</dbReference>
<dbReference type="CDD" id="cd00797">
    <property type="entry name" value="INT_RitB_C_like"/>
    <property type="match status" value="1"/>
</dbReference>
<dbReference type="eggNOG" id="COG0582">
    <property type="taxonomic scope" value="Bacteria"/>
</dbReference>
<evidence type="ECO:0000313" key="4">
    <source>
        <dbReference type="EMBL" id="BAB52555.1"/>
    </source>
</evidence>
<dbReference type="GO" id="GO:0003677">
    <property type="term" value="F:DNA binding"/>
    <property type="evidence" value="ECO:0007669"/>
    <property type="project" value="InterPro"/>
</dbReference>
<name>Q989Y9_RHILO</name>